<dbReference type="Gene3D" id="1.25.40.10">
    <property type="entry name" value="Tetratricopeptide repeat domain"/>
    <property type="match status" value="1"/>
</dbReference>
<dbReference type="OrthoDB" id="2325716at2759"/>
<dbReference type="PANTHER" id="PTHR12103:SF11">
    <property type="entry name" value="5'-NUCLEOTIDASE DOMAIN-CONTAINING PROTEIN 3"/>
    <property type="match status" value="1"/>
</dbReference>
<evidence type="ECO:0000256" key="5">
    <source>
        <dbReference type="SAM" id="MobiDB-lite"/>
    </source>
</evidence>
<dbReference type="InterPro" id="IPR036412">
    <property type="entry name" value="HAD-like_sf"/>
</dbReference>
<feature type="domain" description="NACHT" evidence="6">
    <location>
        <begin position="266"/>
        <end position="408"/>
    </location>
</feature>
<dbReference type="InterPro" id="IPR023214">
    <property type="entry name" value="HAD_sf"/>
</dbReference>
<dbReference type="GO" id="GO:0008253">
    <property type="term" value="F:5'-nucleotidase activity"/>
    <property type="evidence" value="ECO:0007669"/>
    <property type="project" value="TreeGrafter"/>
</dbReference>
<reference evidence="7" key="1">
    <citation type="journal article" date="2023" name="Science">
        <title>Genome structures resolve the early diversification of teleost fishes.</title>
        <authorList>
            <person name="Parey E."/>
            <person name="Louis A."/>
            <person name="Montfort J."/>
            <person name="Bouchez O."/>
            <person name="Roques C."/>
            <person name="Iampietro C."/>
            <person name="Lluch J."/>
            <person name="Castinel A."/>
            <person name="Donnadieu C."/>
            <person name="Desvignes T."/>
            <person name="Floi Bucao C."/>
            <person name="Jouanno E."/>
            <person name="Wen M."/>
            <person name="Mejri S."/>
            <person name="Dirks R."/>
            <person name="Jansen H."/>
            <person name="Henkel C."/>
            <person name="Chen W.J."/>
            <person name="Zahm M."/>
            <person name="Cabau C."/>
            <person name="Klopp C."/>
            <person name="Thompson A.W."/>
            <person name="Robinson-Rechavi M."/>
            <person name="Braasch I."/>
            <person name="Lecointre G."/>
            <person name="Bobe J."/>
            <person name="Postlethwait J.H."/>
            <person name="Berthelot C."/>
            <person name="Roest Crollius H."/>
            <person name="Guiguen Y."/>
        </authorList>
    </citation>
    <scope>NUCLEOTIDE SEQUENCE</scope>
    <source>
        <strain evidence="7">Concon-B</strain>
    </source>
</reference>
<dbReference type="PANTHER" id="PTHR12103">
    <property type="entry name" value="5'-NUCLEOTIDASE DOMAIN-CONTAINING"/>
    <property type="match status" value="1"/>
</dbReference>
<dbReference type="CDD" id="cd07522">
    <property type="entry name" value="HAD_cN-II"/>
    <property type="match status" value="1"/>
</dbReference>
<feature type="compositionally biased region" description="Polar residues" evidence="5">
    <location>
        <begin position="1103"/>
        <end position="1134"/>
    </location>
</feature>
<evidence type="ECO:0000256" key="2">
    <source>
        <dbReference type="ARBA" id="ARBA00022723"/>
    </source>
</evidence>
<dbReference type="InterPro" id="IPR007111">
    <property type="entry name" value="NACHT_NTPase"/>
</dbReference>
<sequence length="1664" mass="188258">MSLQEEASGSTLPATAPLQPFLSSVPEDLHQEREYLRAEVFPHLDSLAGPRGPRPFLPPRRRARPALPLERNLYTAGRNGYPWVLQGRNQTCSFTELEVTQALLTHGPGTSFFYFRDYSFGKDEEEEEEEGQRELLLSVWSSQSEYERRRARELKLRITDGCLPVRFFRSLSELGQLVRADWVRIIDQLYPLHVQARSLDPQGLLEHWCHESAVEHLCHTFVPWAQAERALEALDSFALSAVCDPDMPETRLNSERQDRESHASILLLCGARGCGKSALAAWWLQQFRKKNPGIPIVPQFSGFCSSGADVRSLLRSTTFLLRQAHYGAQAQWSERVEERVELGPLPLVVQAFSAAAALGPCVLLLDGLDQLTDTLGLSAQQVKELQWLPETLPSQCRLIVTTTSTDLSYTSLVCRPDVRALSCPGQSEPVVRRTILLSHRGLPSMSVPESLLQSIVGKRPALLPAPLAILGSELRTCGVLREEEEEEELLERYLETETLPELWALVIRRWLRDYSWVAETRTGKRRTKLPYPPEPATPQFRGWVWDTLCLLHVSRSGLGKEDLLHCLRVLGYRRAQRILPQHWALFRTAAGPWIRESPGGQLTLTHQSLGQAVELLLLKNGGRSRRAYRRVLVEGLQRGDRPSWSQAKVLEEVAWGLEQGKAWEELHALLTDPDTVELLSRSPVHFQLKTDVVRYWTRLGRAGYDALTSLQGLLAPGQPGPMKDRTVTGVAGSGRKDAASHRTFVTEVQRDGGAFSVLQEPEVKGRIMAFSAEVLFGLGKVLEAEQTLLQMEALLQQAVGPEGGAAVALLHVQHGLAELSTHSHQPHRAETHCRSALESAQLLITAHAEETEHAQQLRGQLLCKLCQLLIMIGCPDEVPGILKEIGAVNHASAHPCAEATVRFLQGLSELHQGSEAAAERFFRVALATRGRWYGPEHPLVAEVEEHLADVLVGHCRETEVSLGEAAQLYRHVLQVKGQEAGPRPPTSPLARPIGCSLAVTLVKLGKLLLGDSSRAERGEAVALLERALDLRVRLLSPDHQLTREVAEVLRSEVSGSGRPSTRLGSRSAFSAERTQTGKSSRSRSPGNKDDQSRALTDTPYPIRSQNRSWNQSRASQRPGTACQTSVFGPGSSISDLDPAPRVHSPNRVLHKSAWFHLPGRGQDMTNWLWSVYNETKKQTEDLIPILSSSFVNPDTIFANNEMTLEDIEVYGFDYDYTLAFYSRHLHTLIFSIARDILIQQHRYPDGLREYDYIPDFVIRGLHYDVQKALLMKIDAFHYIQLGTVYRGLHPVSDKEVIALYDGCHVPLEIMSDFYGKSSQGHAMKQFMDIFSLPEMTLLCCVNDYFMRHNIDYEPVHLYKDVKAAIRDVHVKGILYRAVEADIEKYICYGEQTHAVLKKLAENGKKMFLITNSPFDFVNRGMNYIVGKDWRELFDVVIVQADKPGFFNDRRKPFRRVTDRGTLLWDRIHCLEKGQIYKQGNLYEFLRLTGWRGSKVLYFGDHIYSDLADLTLKHGWRTGAIIPELRKEIKIMNTEEYVHTMTWLQSLTTLVEHMQVHRDPAAEAVLQEWIKEREDIRSRTKNIFNSQFGSLFRTYHNPTYFSRRLSRFADVYMASLSCLLRYDLRHTFFPRRNPLQHEAPYWPEQTSAGALKIPFRPQRAQVTSE</sequence>
<comment type="caution">
    <text evidence="7">The sequence shown here is derived from an EMBL/GenBank/DDBJ whole genome shotgun (WGS) entry which is preliminary data.</text>
</comment>
<dbReference type="InterPro" id="IPR011990">
    <property type="entry name" value="TPR-like_helical_dom_sf"/>
</dbReference>
<organism evidence="7 8">
    <name type="scientific">Conger conger</name>
    <name type="common">Conger eel</name>
    <name type="synonym">Muraena conger</name>
    <dbReference type="NCBI Taxonomy" id="82655"/>
    <lineage>
        <taxon>Eukaryota</taxon>
        <taxon>Metazoa</taxon>
        <taxon>Chordata</taxon>
        <taxon>Craniata</taxon>
        <taxon>Vertebrata</taxon>
        <taxon>Euteleostomi</taxon>
        <taxon>Actinopterygii</taxon>
        <taxon>Neopterygii</taxon>
        <taxon>Teleostei</taxon>
        <taxon>Anguilliformes</taxon>
        <taxon>Congridae</taxon>
        <taxon>Conger</taxon>
    </lineage>
</organism>
<dbReference type="Proteomes" id="UP001152803">
    <property type="component" value="Unassembled WGS sequence"/>
</dbReference>
<dbReference type="SUPFAM" id="SSF56784">
    <property type="entry name" value="HAD-like"/>
    <property type="match status" value="1"/>
</dbReference>
<comment type="similarity">
    <text evidence="1">Belongs to the 5'(3')-deoxyribonucleotidase family.</text>
</comment>
<evidence type="ECO:0000313" key="8">
    <source>
        <dbReference type="Proteomes" id="UP001152803"/>
    </source>
</evidence>
<evidence type="ECO:0000256" key="4">
    <source>
        <dbReference type="ARBA" id="ARBA00022842"/>
    </source>
</evidence>
<protein>
    <recommendedName>
        <fullName evidence="6">NACHT domain-containing protein</fullName>
    </recommendedName>
</protein>
<keyword evidence="8" id="KW-1185">Reference proteome</keyword>
<keyword evidence="4" id="KW-0460">Magnesium</keyword>
<dbReference type="InterPro" id="IPR008380">
    <property type="entry name" value="HAD-SF_hydro_IG_5-nucl"/>
</dbReference>
<evidence type="ECO:0000256" key="3">
    <source>
        <dbReference type="ARBA" id="ARBA00022801"/>
    </source>
</evidence>
<dbReference type="Gene3D" id="3.40.50.300">
    <property type="entry name" value="P-loop containing nucleotide triphosphate hydrolases"/>
    <property type="match status" value="1"/>
</dbReference>
<evidence type="ECO:0000259" key="6">
    <source>
        <dbReference type="Pfam" id="PF05729"/>
    </source>
</evidence>
<dbReference type="SUPFAM" id="SSF52540">
    <property type="entry name" value="P-loop containing nucleoside triphosphate hydrolases"/>
    <property type="match status" value="1"/>
</dbReference>
<dbReference type="Gene3D" id="3.40.50.1000">
    <property type="entry name" value="HAD superfamily/HAD-like"/>
    <property type="match status" value="1"/>
</dbReference>
<feature type="region of interest" description="Disordered" evidence="5">
    <location>
        <begin position="1050"/>
        <end position="1139"/>
    </location>
</feature>
<feature type="compositionally biased region" description="Polar residues" evidence="5">
    <location>
        <begin position="1053"/>
        <end position="1085"/>
    </location>
</feature>
<gene>
    <name evidence="7" type="ORF">COCON_G00231570</name>
</gene>
<proteinExistence type="inferred from homology"/>
<evidence type="ECO:0000313" key="7">
    <source>
        <dbReference type="EMBL" id="KAJ8249941.1"/>
    </source>
</evidence>
<keyword evidence="3" id="KW-0378">Hydrolase</keyword>
<dbReference type="Pfam" id="PF05729">
    <property type="entry name" value="NACHT"/>
    <property type="match status" value="1"/>
</dbReference>
<name>A0A9Q1CVL0_CONCO</name>
<dbReference type="EMBL" id="JAFJMO010000019">
    <property type="protein sequence ID" value="KAJ8249941.1"/>
    <property type="molecule type" value="Genomic_DNA"/>
</dbReference>
<accession>A0A9Q1CVL0</accession>
<evidence type="ECO:0000256" key="1">
    <source>
        <dbReference type="ARBA" id="ARBA00009589"/>
    </source>
</evidence>
<dbReference type="NCBIfam" id="TIGR02244">
    <property type="entry name" value="HAD-IG-Ncltidse"/>
    <property type="match status" value="1"/>
</dbReference>
<dbReference type="Pfam" id="PF05761">
    <property type="entry name" value="5_nucleotid"/>
    <property type="match status" value="1"/>
</dbReference>
<keyword evidence="2" id="KW-0479">Metal-binding</keyword>
<dbReference type="FunFam" id="3.40.50.1000:FF:000026">
    <property type="entry name" value="NT5DC3 isoform 1"/>
    <property type="match status" value="1"/>
</dbReference>
<dbReference type="Pfam" id="PF13374">
    <property type="entry name" value="TPR_10"/>
    <property type="match status" value="1"/>
</dbReference>
<dbReference type="InterPro" id="IPR027417">
    <property type="entry name" value="P-loop_NTPase"/>
</dbReference>
<dbReference type="GO" id="GO:0046872">
    <property type="term" value="F:metal ion binding"/>
    <property type="evidence" value="ECO:0007669"/>
    <property type="project" value="UniProtKB-KW"/>
</dbReference>